<sequence length="473" mass="54172">MSDNKKQEKDFTPEVEALLPEAEKLAKSGKLQESLDKIFTLEKLTRNAADLSSTTKLTKAAVQHCYDARDYPLLNSTVQLLSKKHGQLKAAIQAFVELVIGWLPEIKSKDGIERWLELLETLRTVTEGKIFLETPRARVTLLLSQHHEALSQSSTGKDSKESLQKASDLLSELQVETYSSMERREKTEFILEQMRLLIKVARQKDTEVGAEKAKTSVDGGESEWIKVRVGGRKVNEDFLKEKDNEDLKLKYYDMMIQHALHQDEYLDVAKFYYKVWETPSIKEDTNSKGKAALEHIAYYIVLAPHTNEQSDMLHHLFTDPALTKLELQYNLVKCFVTQELMRWPGIESIYGKFLRKTPVFSQEKRWEDLHTRVVEHNIRVVAAYYTRITLDRLSSLLDLSRKETEAILSRLVVGGTVFAKTDRPAGIVSFRAKRNAEDVMNDWSSDMQKLLSLVEKTWMGMNAAVAAQSRVKS</sequence>
<feature type="domain" description="PCI" evidence="3">
    <location>
        <begin position="264"/>
        <end position="435"/>
    </location>
</feature>
<dbReference type="SUPFAM" id="SSF46785">
    <property type="entry name" value="Winged helix' DNA-binding domain"/>
    <property type="match status" value="1"/>
</dbReference>
<dbReference type="SMART" id="SM00088">
    <property type="entry name" value="PINT"/>
    <property type="match status" value="1"/>
</dbReference>
<dbReference type="InterPro" id="IPR040134">
    <property type="entry name" value="PSMD12/CSN4"/>
</dbReference>
<comment type="caution">
    <text evidence="4">The sequence shown here is derived from an EMBL/GenBank/DDBJ whole genome shotgun (WGS) entry which is preliminary data.</text>
</comment>
<dbReference type="FunFam" id="1.10.10.10:FF:000070">
    <property type="entry name" value="26S proteasome non-ATPase regulatory subunit 12"/>
    <property type="match status" value="1"/>
</dbReference>
<dbReference type="GO" id="GO:0005634">
    <property type="term" value="C:nucleus"/>
    <property type="evidence" value="ECO:0007669"/>
    <property type="project" value="UniProtKB-ARBA"/>
</dbReference>
<dbReference type="GO" id="GO:0008541">
    <property type="term" value="C:proteasome regulatory particle, lid subcomplex"/>
    <property type="evidence" value="ECO:0007669"/>
    <property type="project" value="TreeGrafter"/>
</dbReference>
<dbReference type="PANTHER" id="PTHR10855">
    <property type="entry name" value="26S PROTEASOME NON-ATPASE REGULATORY SUBUNIT 12/COP9 SIGNALOSOME COMPLEX SUBUNIT 4"/>
    <property type="match status" value="1"/>
</dbReference>
<comment type="similarity">
    <text evidence="1">Belongs to the proteasome subunit p55 family.</text>
</comment>
<evidence type="ECO:0000256" key="2">
    <source>
        <dbReference type="ARBA" id="ARBA00022942"/>
    </source>
</evidence>
<evidence type="ECO:0000313" key="4">
    <source>
        <dbReference type="EMBL" id="TEB38932.1"/>
    </source>
</evidence>
<dbReference type="Pfam" id="PF01399">
    <property type="entry name" value="PCI"/>
    <property type="match status" value="1"/>
</dbReference>
<dbReference type="AlphaFoldDB" id="A0A4Y7TZE8"/>
<gene>
    <name evidence="4" type="ORF">FA13DRAFT_1724880</name>
</gene>
<dbReference type="Pfam" id="PF18098">
    <property type="entry name" value="RPN5_C"/>
    <property type="match status" value="1"/>
</dbReference>
<dbReference type="Pfam" id="PF22241">
    <property type="entry name" value="PSMD12-CSN4_N"/>
    <property type="match status" value="1"/>
</dbReference>
<evidence type="ECO:0000313" key="5">
    <source>
        <dbReference type="Proteomes" id="UP000298030"/>
    </source>
</evidence>
<name>A0A4Y7TZE8_COPMI</name>
<proteinExistence type="inferred from homology"/>
<dbReference type="PANTHER" id="PTHR10855:SF1">
    <property type="entry name" value="26S PROTEASOME NON-ATPASE REGULATORY SUBUNIT 12"/>
    <property type="match status" value="1"/>
</dbReference>
<dbReference type="InterPro" id="IPR040896">
    <property type="entry name" value="RPN5_C"/>
</dbReference>
<reference evidence="4 5" key="1">
    <citation type="journal article" date="2019" name="Nat. Ecol. Evol.">
        <title>Megaphylogeny resolves global patterns of mushroom evolution.</title>
        <authorList>
            <person name="Varga T."/>
            <person name="Krizsan K."/>
            <person name="Foldi C."/>
            <person name="Dima B."/>
            <person name="Sanchez-Garcia M."/>
            <person name="Sanchez-Ramirez S."/>
            <person name="Szollosi G.J."/>
            <person name="Szarkandi J.G."/>
            <person name="Papp V."/>
            <person name="Albert L."/>
            <person name="Andreopoulos W."/>
            <person name="Angelini C."/>
            <person name="Antonin V."/>
            <person name="Barry K.W."/>
            <person name="Bougher N.L."/>
            <person name="Buchanan P."/>
            <person name="Buyck B."/>
            <person name="Bense V."/>
            <person name="Catcheside P."/>
            <person name="Chovatia M."/>
            <person name="Cooper J."/>
            <person name="Damon W."/>
            <person name="Desjardin D."/>
            <person name="Finy P."/>
            <person name="Geml J."/>
            <person name="Haridas S."/>
            <person name="Hughes K."/>
            <person name="Justo A."/>
            <person name="Karasinski D."/>
            <person name="Kautmanova I."/>
            <person name="Kiss B."/>
            <person name="Kocsube S."/>
            <person name="Kotiranta H."/>
            <person name="LaButti K.M."/>
            <person name="Lechner B.E."/>
            <person name="Liimatainen K."/>
            <person name="Lipzen A."/>
            <person name="Lukacs Z."/>
            <person name="Mihaltcheva S."/>
            <person name="Morgado L.N."/>
            <person name="Niskanen T."/>
            <person name="Noordeloos M.E."/>
            <person name="Ohm R.A."/>
            <person name="Ortiz-Santana B."/>
            <person name="Ovrebo C."/>
            <person name="Racz N."/>
            <person name="Riley R."/>
            <person name="Savchenko A."/>
            <person name="Shiryaev A."/>
            <person name="Soop K."/>
            <person name="Spirin V."/>
            <person name="Szebenyi C."/>
            <person name="Tomsovsky M."/>
            <person name="Tulloss R.E."/>
            <person name="Uehling J."/>
            <person name="Grigoriev I.V."/>
            <person name="Vagvolgyi C."/>
            <person name="Papp T."/>
            <person name="Martin F.M."/>
            <person name="Miettinen O."/>
            <person name="Hibbett D.S."/>
            <person name="Nagy L.G."/>
        </authorList>
    </citation>
    <scope>NUCLEOTIDE SEQUENCE [LARGE SCALE GENOMIC DNA]</scope>
    <source>
        <strain evidence="4 5">FP101781</strain>
    </source>
</reference>
<dbReference type="InterPro" id="IPR054559">
    <property type="entry name" value="PSMD12-CSN4-like_N"/>
</dbReference>
<dbReference type="OrthoDB" id="268763at2759"/>
<dbReference type="EMBL" id="QPFP01000002">
    <property type="protein sequence ID" value="TEB38932.1"/>
    <property type="molecule type" value="Genomic_DNA"/>
</dbReference>
<dbReference type="InterPro" id="IPR036390">
    <property type="entry name" value="WH_DNA-bd_sf"/>
</dbReference>
<dbReference type="STRING" id="71717.A0A4Y7TZE8"/>
<accession>A0A4Y7TZE8</accession>
<dbReference type="PROSITE" id="PS50250">
    <property type="entry name" value="PCI"/>
    <property type="match status" value="1"/>
</dbReference>
<organism evidence="4 5">
    <name type="scientific">Coprinellus micaceus</name>
    <name type="common">Glistening ink-cap mushroom</name>
    <name type="synonym">Coprinus micaceus</name>
    <dbReference type="NCBI Taxonomy" id="71717"/>
    <lineage>
        <taxon>Eukaryota</taxon>
        <taxon>Fungi</taxon>
        <taxon>Dikarya</taxon>
        <taxon>Basidiomycota</taxon>
        <taxon>Agaricomycotina</taxon>
        <taxon>Agaricomycetes</taxon>
        <taxon>Agaricomycetidae</taxon>
        <taxon>Agaricales</taxon>
        <taxon>Agaricineae</taxon>
        <taxon>Psathyrellaceae</taxon>
        <taxon>Coprinellus</taxon>
    </lineage>
</organism>
<dbReference type="Gene3D" id="1.10.10.10">
    <property type="entry name" value="Winged helix-like DNA-binding domain superfamily/Winged helix DNA-binding domain"/>
    <property type="match status" value="1"/>
</dbReference>
<protein>
    <recommendedName>
        <fullName evidence="3">PCI domain-containing protein</fullName>
    </recommendedName>
</protein>
<keyword evidence="5" id="KW-1185">Reference proteome</keyword>
<dbReference type="InterPro" id="IPR000717">
    <property type="entry name" value="PCI_dom"/>
</dbReference>
<keyword evidence="2" id="KW-0647">Proteasome</keyword>
<dbReference type="GO" id="GO:0005737">
    <property type="term" value="C:cytoplasm"/>
    <property type="evidence" value="ECO:0007669"/>
    <property type="project" value="TreeGrafter"/>
</dbReference>
<evidence type="ECO:0000259" key="3">
    <source>
        <dbReference type="PROSITE" id="PS50250"/>
    </source>
</evidence>
<evidence type="ECO:0000256" key="1">
    <source>
        <dbReference type="ARBA" id="ARBA00006397"/>
    </source>
</evidence>
<dbReference type="InterPro" id="IPR036388">
    <property type="entry name" value="WH-like_DNA-bd_sf"/>
</dbReference>
<dbReference type="Proteomes" id="UP000298030">
    <property type="component" value="Unassembled WGS sequence"/>
</dbReference>